<proteinExistence type="predicted"/>
<evidence type="ECO:0000313" key="2">
    <source>
        <dbReference type="EMBL" id="RZU62894.1"/>
    </source>
</evidence>
<dbReference type="Proteomes" id="UP000292685">
    <property type="component" value="Unassembled WGS sequence"/>
</dbReference>
<feature type="domain" description="HTH marR-type" evidence="1">
    <location>
        <begin position="17"/>
        <end position="153"/>
    </location>
</feature>
<evidence type="ECO:0000313" key="3">
    <source>
        <dbReference type="Proteomes" id="UP000292685"/>
    </source>
</evidence>
<dbReference type="InterPro" id="IPR000835">
    <property type="entry name" value="HTH_MarR-typ"/>
</dbReference>
<dbReference type="PROSITE" id="PS50995">
    <property type="entry name" value="HTH_MARR_2"/>
    <property type="match status" value="1"/>
</dbReference>
<reference evidence="2 3" key="1">
    <citation type="submission" date="2019-02" db="EMBL/GenBank/DDBJ databases">
        <title>Sequencing the genomes of 1000 actinobacteria strains.</title>
        <authorList>
            <person name="Klenk H.-P."/>
        </authorList>
    </citation>
    <scope>NUCLEOTIDE SEQUENCE [LARGE SCALE GENOMIC DNA]</scope>
    <source>
        <strain evidence="2 3">DSM 17364</strain>
    </source>
</reference>
<dbReference type="SMART" id="SM00347">
    <property type="entry name" value="HTH_MARR"/>
    <property type="match status" value="1"/>
</dbReference>
<dbReference type="GO" id="GO:0003677">
    <property type="term" value="F:DNA binding"/>
    <property type="evidence" value="ECO:0007669"/>
    <property type="project" value="UniProtKB-KW"/>
</dbReference>
<name>A0A4Q8AFA6_9MICC</name>
<keyword evidence="2" id="KW-0238">DNA-binding</keyword>
<dbReference type="RefSeq" id="WP_130451406.1">
    <property type="nucleotide sequence ID" value="NZ_SHLA01000001.1"/>
</dbReference>
<dbReference type="PRINTS" id="PR00598">
    <property type="entry name" value="HTHMARR"/>
</dbReference>
<dbReference type="PANTHER" id="PTHR33164:SF43">
    <property type="entry name" value="HTH-TYPE TRANSCRIPTIONAL REPRESSOR YETL"/>
    <property type="match status" value="1"/>
</dbReference>
<dbReference type="SUPFAM" id="SSF46785">
    <property type="entry name" value="Winged helix' DNA-binding domain"/>
    <property type="match status" value="1"/>
</dbReference>
<dbReference type="OrthoDB" id="69852at2"/>
<gene>
    <name evidence="2" type="ORF">EV380_2499</name>
</gene>
<dbReference type="InterPro" id="IPR039422">
    <property type="entry name" value="MarR/SlyA-like"/>
</dbReference>
<dbReference type="AlphaFoldDB" id="A0A4Q8AFA6"/>
<dbReference type="GO" id="GO:0003700">
    <property type="term" value="F:DNA-binding transcription factor activity"/>
    <property type="evidence" value="ECO:0007669"/>
    <property type="project" value="InterPro"/>
</dbReference>
<keyword evidence="3" id="KW-1185">Reference proteome</keyword>
<sequence length="163" mass="17925">MSGRDITTPKEAADDETIVLFGRFLGSAGRFGHGLGAALEREFGISHLFFEVLLIIGRAGGEGVSMRHISREQVLTTGGATRVVDRMETAGLVERTVDPRDARARLVRLTPMGERTTVQVSRWHRDNVEKIFVQALSADRRKAFAEDLRTLSRAAANVTPLLP</sequence>
<dbReference type="Gene3D" id="1.10.10.10">
    <property type="entry name" value="Winged helix-like DNA-binding domain superfamily/Winged helix DNA-binding domain"/>
    <property type="match status" value="1"/>
</dbReference>
<dbReference type="PANTHER" id="PTHR33164">
    <property type="entry name" value="TRANSCRIPTIONAL REGULATOR, MARR FAMILY"/>
    <property type="match status" value="1"/>
</dbReference>
<dbReference type="Pfam" id="PF12802">
    <property type="entry name" value="MarR_2"/>
    <property type="match status" value="1"/>
</dbReference>
<accession>A0A4Q8AFA6</accession>
<protein>
    <submittedName>
        <fullName evidence="2">DNA-binding MarR family transcriptional regulator</fullName>
    </submittedName>
</protein>
<dbReference type="EMBL" id="SHLA01000001">
    <property type="protein sequence ID" value="RZU62894.1"/>
    <property type="molecule type" value="Genomic_DNA"/>
</dbReference>
<dbReference type="InterPro" id="IPR036388">
    <property type="entry name" value="WH-like_DNA-bd_sf"/>
</dbReference>
<dbReference type="InterPro" id="IPR036390">
    <property type="entry name" value="WH_DNA-bd_sf"/>
</dbReference>
<organism evidence="2 3">
    <name type="scientific">Zhihengliuella halotolerans</name>
    <dbReference type="NCBI Taxonomy" id="370736"/>
    <lineage>
        <taxon>Bacteria</taxon>
        <taxon>Bacillati</taxon>
        <taxon>Actinomycetota</taxon>
        <taxon>Actinomycetes</taxon>
        <taxon>Micrococcales</taxon>
        <taxon>Micrococcaceae</taxon>
        <taxon>Zhihengliuella</taxon>
    </lineage>
</organism>
<dbReference type="GO" id="GO:0006950">
    <property type="term" value="P:response to stress"/>
    <property type="evidence" value="ECO:0007669"/>
    <property type="project" value="TreeGrafter"/>
</dbReference>
<evidence type="ECO:0000259" key="1">
    <source>
        <dbReference type="PROSITE" id="PS50995"/>
    </source>
</evidence>
<comment type="caution">
    <text evidence="2">The sequence shown here is derived from an EMBL/GenBank/DDBJ whole genome shotgun (WGS) entry which is preliminary data.</text>
</comment>